<dbReference type="SMART" id="SM00382">
    <property type="entry name" value="AAA"/>
    <property type="match status" value="1"/>
</dbReference>
<dbReference type="InterPro" id="IPR003593">
    <property type="entry name" value="AAA+_ATPase"/>
</dbReference>
<dbReference type="Gene3D" id="3.40.50.300">
    <property type="entry name" value="P-loop containing nucleotide triphosphate hydrolases"/>
    <property type="match status" value="1"/>
</dbReference>
<keyword evidence="7" id="KW-1185">Reference proteome</keyword>
<dbReference type="PROSITE" id="PS50893">
    <property type="entry name" value="ABC_TRANSPORTER_2"/>
    <property type="match status" value="1"/>
</dbReference>
<dbReference type="InterPro" id="IPR027417">
    <property type="entry name" value="P-loop_NTPase"/>
</dbReference>
<evidence type="ECO:0000256" key="3">
    <source>
        <dbReference type="ARBA" id="ARBA00022840"/>
    </source>
</evidence>
<accession>H1XSG1</accession>
<organism evidence="6 7">
    <name type="scientific">Caldithrix abyssi DSM 13497</name>
    <dbReference type="NCBI Taxonomy" id="880073"/>
    <lineage>
        <taxon>Bacteria</taxon>
        <taxon>Pseudomonadati</taxon>
        <taxon>Calditrichota</taxon>
        <taxon>Calditrichia</taxon>
        <taxon>Calditrichales</taxon>
        <taxon>Calditrichaceae</taxon>
        <taxon>Caldithrix</taxon>
    </lineage>
</organism>
<keyword evidence="2" id="KW-0547">Nucleotide-binding</keyword>
<gene>
    <name evidence="5" type="ORF">Cabys_490</name>
    <name evidence="6" type="ORF">Calab_1757</name>
</gene>
<dbReference type="InterPro" id="IPR017871">
    <property type="entry name" value="ABC_transporter-like_CS"/>
</dbReference>
<dbReference type="AlphaFoldDB" id="H1XSG1"/>
<dbReference type="GO" id="GO:0005524">
    <property type="term" value="F:ATP binding"/>
    <property type="evidence" value="ECO:0007669"/>
    <property type="project" value="UniProtKB-KW"/>
</dbReference>
<dbReference type="eggNOG" id="COG1131">
    <property type="taxonomic scope" value="Bacteria"/>
</dbReference>
<dbReference type="EMBL" id="CP018099">
    <property type="protein sequence ID" value="APF17241.1"/>
    <property type="molecule type" value="Genomic_DNA"/>
</dbReference>
<keyword evidence="1" id="KW-0813">Transport</keyword>
<proteinExistence type="predicted"/>
<reference evidence="5 8" key="2">
    <citation type="submission" date="2016-11" db="EMBL/GenBank/DDBJ databases">
        <title>Genomic analysis of Caldithrix abyssi and proposal of a novel bacterial phylum Caldithrichaeota.</title>
        <authorList>
            <person name="Kublanov I."/>
            <person name="Sigalova O."/>
            <person name="Gavrilov S."/>
            <person name="Lebedinsky A."/>
            <person name="Ivanova N."/>
            <person name="Daum C."/>
            <person name="Reddy T."/>
            <person name="Klenk H.P."/>
            <person name="Goker M."/>
            <person name="Reva O."/>
            <person name="Miroshnichenko M."/>
            <person name="Kyprides N."/>
            <person name="Woyke T."/>
            <person name="Gelfand M."/>
        </authorList>
    </citation>
    <scope>NUCLEOTIDE SEQUENCE [LARGE SCALE GENOMIC DNA]</scope>
    <source>
        <strain evidence="5 8">LF13</strain>
    </source>
</reference>
<dbReference type="Proteomes" id="UP000183868">
    <property type="component" value="Chromosome"/>
</dbReference>
<dbReference type="KEGG" id="caby:Cabys_490"/>
<keyword evidence="3 5" id="KW-0067">ATP-binding</keyword>
<dbReference type="PANTHER" id="PTHR42939:SF1">
    <property type="entry name" value="ABC TRANSPORTER ATP-BINDING PROTEIN ALBC-RELATED"/>
    <property type="match status" value="1"/>
</dbReference>
<dbReference type="RefSeq" id="WP_006928491.1">
    <property type="nucleotide sequence ID" value="NZ_CM001402.1"/>
</dbReference>
<dbReference type="PROSITE" id="PS00211">
    <property type="entry name" value="ABC_TRANSPORTER_1"/>
    <property type="match status" value="1"/>
</dbReference>
<dbReference type="OrthoDB" id="9775135at2"/>
<evidence type="ECO:0000256" key="1">
    <source>
        <dbReference type="ARBA" id="ARBA00022448"/>
    </source>
</evidence>
<protein>
    <submittedName>
        <fullName evidence="6">ABC transporter related protein</fullName>
    </submittedName>
    <submittedName>
        <fullName evidence="5">ABC-2 type transport system ATP-binding protein</fullName>
    </submittedName>
</protein>
<dbReference type="STRING" id="880073.Cabys_490"/>
<dbReference type="HOGENOM" id="CLU_000604_1_2_0"/>
<reference evidence="6 7" key="1">
    <citation type="submission" date="2011-09" db="EMBL/GenBank/DDBJ databases">
        <title>The permanent draft genome of Caldithrix abyssi DSM 13497.</title>
        <authorList>
            <consortium name="US DOE Joint Genome Institute (JGI-PGF)"/>
            <person name="Lucas S."/>
            <person name="Han J."/>
            <person name="Lapidus A."/>
            <person name="Bruce D."/>
            <person name="Goodwin L."/>
            <person name="Pitluck S."/>
            <person name="Peters L."/>
            <person name="Kyrpides N."/>
            <person name="Mavromatis K."/>
            <person name="Ivanova N."/>
            <person name="Mikhailova N."/>
            <person name="Chertkov O."/>
            <person name="Detter J.C."/>
            <person name="Tapia R."/>
            <person name="Han C."/>
            <person name="Land M."/>
            <person name="Hauser L."/>
            <person name="Markowitz V."/>
            <person name="Cheng J.-F."/>
            <person name="Hugenholtz P."/>
            <person name="Woyke T."/>
            <person name="Wu D."/>
            <person name="Spring S."/>
            <person name="Brambilla E."/>
            <person name="Klenk H.-P."/>
            <person name="Eisen J.A."/>
        </authorList>
    </citation>
    <scope>NUCLEOTIDE SEQUENCE [LARGE SCALE GENOMIC DNA]</scope>
    <source>
        <strain evidence="6 7">DSM 13497</strain>
    </source>
</reference>
<dbReference type="Pfam" id="PF00005">
    <property type="entry name" value="ABC_tran"/>
    <property type="match status" value="1"/>
</dbReference>
<dbReference type="Proteomes" id="UP000004671">
    <property type="component" value="Chromosome"/>
</dbReference>
<dbReference type="InParanoid" id="H1XSG1"/>
<name>H1XSG1_CALAY</name>
<evidence type="ECO:0000313" key="5">
    <source>
        <dbReference type="EMBL" id="APF17241.1"/>
    </source>
</evidence>
<evidence type="ECO:0000313" key="8">
    <source>
        <dbReference type="Proteomes" id="UP000183868"/>
    </source>
</evidence>
<dbReference type="GO" id="GO:0016887">
    <property type="term" value="F:ATP hydrolysis activity"/>
    <property type="evidence" value="ECO:0007669"/>
    <property type="project" value="InterPro"/>
</dbReference>
<dbReference type="EMBL" id="CM001402">
    <property type="protein sequence ID" value="EHO41373.1"/>
    <property type="molecule type" value="Genomic_DNA"/>
</dbReference>
<sequence>MIQVQNLSLFYEELQVLNAVHLTIKPGVICGLAGINGAGKSSLINCLLGLISEFEGQIFINGHDVRKDRSWIKSHCGYAPEETELFDYLTGLEFLQLIASVKRLSQPQKAIKSLSELFDMADFLPMLIAGYSHGMRQKMLLSAALMGEPDFIFIDEAINGLDTLSLLRLKKYLQTLKGQGKTVVIASHVLPLLVDWCDEILILHQGRLLKTLVRNEMQNDDRSIEQIFMEIIGQ</sequence>
<evidence type="ECO:0000259" key="4">
    <source>
        <dbReference type="PROSITE" id="PS50893"/>
    </source>
</evidence>
<dbReference type="CDD" id="cd03230">
    <property type="entry name" value="ABC_DR_subfamily_A"/>
    <property type="match status" value="1"/>
</dbReference>
<dbReference type="InterPro" id="IPR051782">
    <property type="entry name" value="ABC_Transporter_VariousFunc"/>
</dbReference>
<dbReference type="PaxDb" id="880073-Calab_1757"/>
<evidence type="ECO:0000313" key="7">
    <source>
        <dbReference type="Proteomes" id="UP000004671"/>
    </source>
</evidence>
<evidence type="ECO:0000256" key="2">
    <source>
        <dbReference type="ARBA" id="ARBA00022741"/>
    </source>
</evidence>
<feature type="domain" description="ABC transporter" evidence="4">
    <location>
        <begin position="2"/>
        <end position="230"/>
    </location>
</feature>
<dbReference type="InterPro" id="IPR003439">
    <property type="entry name" value="ABC_transporter-like_ATP-bd"/>
</dbReference>
<evidence type="ECO:0000313" key="6">
    <source>
        <dbReference type="EMBL" id="EHO41373.1"/>
    </source>
</evidence>
<dbReference type="PANTHER" id="PTHR42939">
    <property type="entry name" value="ABC TRANSPORTER ATP-BINDING PROTEIN ALBC-RELATED"/>
    <property type="match status" value="1"/>
</dbReference>
<dbReference type="SUPFAM" id="SSF52540">
    <property type="entry name" value="P-loop containing nucleoside triphosphate hydrolases"/>
    <property type="match status" value="1"/>
</dbReference>